<dbReference type="InterPro" id="IPR038063">
    <property type="entry name" value="Transpep_catalytic_dom"/>
</dbReference>
<reference evidence="8 9" key="1">
    <citation type="submission" date="2023-02" db="EMBL/GenBank/DDBJ databases">
        <title>Devosia algicola sp. nov., isolated from the phycosphere of marine algae.</title>
        <authorList>
            <person name="Kim J.M."/>
            <person name="Lee J.K."/>
            <person name="Choi B.J."/>
            <person name="Bayburt H."/>
            <person name="Jeon C.O."/>
        </authorList>
    </citation>
    <scope>NUCLEOTIDE SEQUENCE [LARGE SCALE GENOMIC DNA]</scope>
    <source>
        <strain evidence="8 9">G20-9</strain>
    </source>
</reference>
<dbReference type="PANTHER" id="PTHR41533">
    <property type="entry name" value="L,D-TRANSPEPTIDASE HI_1667-RELATED"/>
    <property type="match status" value="1"/>
</dbReference>
<comment type="similarity">
    <text evidence="2">Belongs to the YkuD family.</text>
</comment>
<dbReference type="InterPro" id="IPR052905">
    <property type="entry name" value="LD-transpeptidase_YkuD-like"/>
</dbReference>
<dbReference type="EMBL" id="CP118246">
    <property type="protein sequence ID" value="WDR01197.1"/>
    <property type="molecule type" value="Genomic_DNA"/>
</dbReference>
<dbReference type="PANTHER" id="PTHR41533:SF2">
    <property type="entry name" value="BLR7131 PROTEIN"/>
    <property type="match status" value="1"/>
</dbReference>
<keyword evidence="3" id="KW-0808">Transferase</keyword>
<evidence type="ECO:0000313" key="8">
    <source>
        <dbReference type="EMBL" id="WDR01197.1"/>
    </source>
</evidence>
<feature type="domain" description="L,D-TPase catalytic" evidence="7">
    <location>
        <begin position="2"/>
        <end position="52"/>
    </location>
</feature>
<dbReference type="Proteomes" id="UP001220530">
    <property type="component" value="Chromosome"/>
</dbReference>
<dbReference type="RefSeq" id="WP_282217608.1">
    <property type="nucleotide sequence ID" value="NZ_CP118246.1"/>
</dbReference>
<evidence type="ECO:0000256" key="4">
    <source>
        <dbReference type="ARBA" id="ARBA00022960"/>
    </source>
</evidence>
<evidence type="ECO:0000256" key="1">
    <source>
        <dbReference type="ARBA" id="ARBA00004752"/>
    </source>
</evidence>
<proteinExistence type="inferred from homology"/>
<evidence type="ECO:0000256" key="5">
    <source>
        <dbReference type="ARBA" id="ARBA00022984"/>
    </source>
</evidence>
<dbReference type="SUPFAM" id="SSF141523">
    <property type="entry name" value="L,D-transpeptidase catalytic domain-like"/>
    <property type="match status" value="1"/>
</dbReference>
<evidence type="ECO:0000256" key="2">
    <source>
        <dbReference type="ARBA" id="ARBA00005992"/>
    </source>
</evidence>
<evidence type="ECO:0000259" key="7">
    <source>
        <dbReference type="Pfam" id="PF03734"/>
    </source>
</evidence>
<dbReference type="Pfam" id="PF03734">
    <property type="entry name" value="YkuD"/>
    <property type="match status" value="1"/>
</dbReference>
<dbReference type="CDD" id="cd16913">
    <property type="entry name" value="YkuD_like"/>
    <property type="match status" value="1"/>
</dbReference>
<keyword evidence="4" id="KW-0133">Cell shape</keyword>
<protein>
    <submittedName>
        <fullName evidence="8">L,D-transpeptidase family protein</fullName>
    </submittedName>
</protein>
<accession>A0ABY7YJ33</accession>
<keyword evidence="6" id="KW-0961">Cell wall biogenesis/degradation</keyword>
<evidence type="ECO:0000256" key="3">
    <source>
        <dbReference type="ARBA" id="ARBA00022679"/>
    </source>
</evidence>
<gene>
    <name evidence="8" type="ORF">PSQ19_09960</name>
</gene>
<evidence type="ECO:0000256" key="6">
    <source>
        <dbReference type="ARBA" id="ARBA00023316"/>
    </source>
</evidence>
<dbReference type="InterPro" id="IPR005490">
    <property type="entry name" value="LD_TPept_cat_dom"/>
</dbReference>
<keyword evidence="5" id="KW-0573">Peptidoglycan synthesis</keyword>
<comment type="pathway">
    <text evidence="1">Cell wall biogenesis; peptidoglycan biosynthesis.</text>
</comment>
<keyword evidence="9" id="KW-1185">Reference proteome</keyword>
<sequence length="114" mass="13025">MGRIKFLFPNKHDVYLHDTPSKSLFSRSYRAYSHGCVRVQDPMDFADALMKNEPNISRASLESMIGSSERWVNPEHKIPVHIAYFTLRVQPDGNITSYADIYGHNAKLISALNK</sequence>
<evidence type="ECO:0000313" key="9">
    <source>
        <dbReference type="Proteomes" id="UP001220530"/>
    </source>
</evidence>
<organism evidence="8 9">
    <name type="scientific">Devosia algicola</name>
    <dbReference type="NCBI Taxonomy" id="3026418"/>
    <lineage>
        <taxon>Bacteria</taxon>
        <taxon>Pseudomonadati</taxon>
        <taxon>Pseudomonadota</taxon>
        <taxon>Alphaproteobacteria</taxon>
        <taxon>Hyphomicrobiales</taxon>
        <taxon>Devosiaceae</taxon>
        <taxon>Devosia</taxon>
    </lineage>
</organism>
<name>A0ABY7YJ33_9HYPH</name>